<dbReference type="InterPro" id="IPR057727">
    <property type="entry name" value="WCX_dom"/>
</dbReference>
<evidence type="ECO:0000313" key="3">
    <source>
        <dbReference type="Proteomes" id="UP000324209"/>
    </source>
</evidence>
<dbReference type="EMBL" id="CP036150">
    <property type="protein sequence ID" value="QEN09558.1"/>
    <property type="molecule type" value="Genomic_DNA"/>
</dbReference>
<feature type="domain" description="WCX" evidence="1">
    <location>
        <begin position="251"/>
        <end position="326"/>
    </location>
</feature>
<proteinExistence type="predicted"/>
<keyword evidence="3" id="KW-1185">Reference proteome</keyword>
<dbReference type="KEGG" id="ock:EXM22_16805"/>
<reference evidence="2 3" key="1">
    <citation type="submission" date="2019-02" db="EMBL/GenBank/DDBJ databases">
        <title>Complete Genome Sequence and Methylome Analysis of free living Spirochaetas.</title>
        <authorList>
            <person name="Fomenkov A."/>
            <person name="Dubinina G."/>
            <person name="Leshcheva N."/>
            <person name="Mikheeva N."/>
            <person name="Grabovich M."/>
            <person name="Vincze T."/>
            <person name="Roberts R.J."/>
        </authorList>
    </citation>
    <scope>NUCLEOTIDE SEQUENCE [LARGE SCALE GENOMIC DNA]</scope>
    <source>
        <strain evidence="2 3">K2</strain>
    </source>
</reference>
<protein>
    <submittedName>
        <fullName evidence="2">WYL domain-containing protein</fullName>
    </submittedName>
</protein>
<evidence type="ECO:0000313" key="2">
    <source>
        <dbReference type="EMBL" id="QEN09558.1"/>
    </source>
</evidence>
<dbReference type="Pfam" id="PF25583">
    <property type="entry name" value="WCX"/>
    <property type="match status" value="1"/>
</dbReference>
<sequence length="335" mass="39230">MVSAKNLIQFMKAFELLSRPGGISVKELQLELDLSRRSIYRLFTSMEELGYPLVDRPLNGKTKSWGLMEDYVTSRPSGRVPRLSLDTSETMILYQILSRQTPLYESGMKRTISSLRNRLEQFYIENSGKEKVEQFRNIFLSMPGQYKHLKGKEKIYETLLEAALNKRVCLGVYRSFRQQENKEILFSVLCFFEWNYGIYCFIKRQEDDEVRTMAVERFISAKLTEFPSPEVKDFYPEDLLENAWALTINDPLDVKIHFSSAAAPYIREREWNRSQKISLQMDGSLILTLRTSGRRDIKSWVQSFGKDAVLLEPDDLKKEIEKELEDQLISYREST</sequence>
<dbReference type="InterPro" id="IPR051534">
    <property type="entry name" value="CBASS_pafABC_assoc_protein"/>
</dbReference>
<name>A0A5C1QQB5_9SPIO</name>
<dbReference type="AlphaFoldDB" id="A0A5C1QQB5"/>
<gene>
    <name evidence="2" type="ORF">EXM22_16805</name>
</gene>
<dbReference type="RefSeq" id="WP_149487632.1">
    <property type="nucleotide sequence ID" value="NZ_CP036150.1"/>
</dbReference>
<organism evidence="2 3">
    <name type="scientific">Oceanispirochaeta crateris</name>
    <dbReference type="NCBI Taxonomy" id="2518645"/>
    <lineage>
        <taxon>Bacteria</taxon>
        <taxon>Pseudomonadati</taxon>
        <taxon>Spirochaetota</taxon>
        <taxon>Spirochaetia</taxon>
        <taxon>Spirochaetales</taxon>
        <taxon>Spirochaetaceae</taxon>
        <taxon>Oceanispirochaeta</taxon>
    </lineage>
</organism>
<dbReference type="Proteomes" id="UP000324209">
    <property type="component" value="Chromosome"/>
</dbReference>
<dbReference type="OrthoDB" id="369264at2"/>
<dbReference type="PANTHER" id="PTHR34580:SF1">
    <property type="entry name" value="PROTEIN PAFC"/>
    <property type="match status" value="1"/>
</dbReference>
<evidence type="ECO:0000259" key="1">
    <source>
        <dbReference type="Pfam" id="PF25583"/>
    </source>
</evidence>
<accession>A0A5C1QQB5</accession>
<dbReference type="PANTHER" id="PTHR34580">
    <property type="match status" value="1"/>
</dbReference>